<feature type="domain" description="Polysaccharide biosynthesis enzyme WcbI" evidence="1">
    <location>
        <begin position="48"/>
        <end position="242"/>
    </location>
</feature>
<dbReference type="EMBL" id="JAKVTW010000001">
    <property type="protein sequence ID" value="MCH4810014.1"/>
    <property type="molecule type" value="Genomic_DNA"/>
</dbReference>
<dbReference type="RefSeq" id="WP_240716327.1">
    <property type="nucleotide sequence ID" value="NZ_JAKVTW010000001.1"/>
</dbReference>
<name>A0ABS9S1M2_9GAMM</name>
<evidence type="ECO:0000259" key="1">
    <source>
        <dbReference type="Pfam" id="PF18588"/>
    </source>
</evidence>
<reference evidence="2 3" key="1">
    <citation type="submission" date="2022-03" db="EMBL/GenBank/DDBJ databases">
        <title>Genomic signatures underlying metal tolerance in selected Arctic bacterial isolates.</title>
        <authorList>
            <person name="Thomas F.A."/>
            <person name="Venkatachalam S."/>
            <person name="Krishnan K.P."/>
        </authorList>
    </citation>
    <scope>NUCLEOTIDE SEQUENCE [LARGE SCALE GENOMIC DNA]</scope>
    <source>
        <strain evidence="2 3">HM116</strain>
    </source>
</reference>
<accession>A0ABS9S1M2</accession>
<protein>
    <submittedName>
        <fullName evidence="2">WcbI family polysaccharide biosynthesis putative acetyltransferase</fullName>
    </submittedName>
</protein>
<evidence type="ECO:0000313" key="3">
    <source>
        <dbReference type="Proteomes" id="UP001320609"/>
    </source>
</evidence>
<sequence>MLRWLNKAIKKNKTQKVITTTTQPATAPRRPLAYEAMIENSKSARPRFLVLSGCQSKMIAGFLEILTLGQASYHFFSIKKVEAFSKDGWKEYQADLDNADFIYTQKKQIADFLLSQDRYKDKVFYFPVINCAFFHPDIAYMQHNGERLVGPMGDYHSILITAAYFAGFTQQQTLAFFKPEVYKLLGFDVKKDKERAALLSRFANEGIDLSSCMTRWDCEGQWMRTVNHPTRRVIYEVVQKVLIRDDIEIVNHSPSLVDWVEDDLARSAEWPLYPKDGDNSLLIFKSPYAGLGKGIYFDLNKFIEYSFASLILVEKNKLSVNGCRLDDVINSLKNVNQ</sequence>
<organism evidence="2 3">
    <name type="scientific">Vreelandella neptunia</name>
    <dbReference type="NCBI Taxonomy" id="115551"/>
    <lineage>
        <taxon>Bacteria</taxon>
        <taxon>Pseudomonadati</taxon>
        <taxon>Pseudomonadota</taxon>
        <taxon>Gammaproteobacteria</taxon>
        <taxon>Oceanospirillales</taxon>
        <taxon>Halomonadaceae</taxon>
        <taxon>Vreelandella</taxon>
    </lineage>
</organism>
<gene>
    <name evidence="2" type="ORF">MLE19_01595</name>
</gene>
<keyword evidence="3" id="KW-1185">Reference proteome</keyword>
<dbReference type="Gene3D" id="3.40.50.12080">
    <property type="match status" value="1"/>
</dbReference>
<dbReference type="Proteomes" id="UP001320609">
    <property type="component" value="Unassembled WGS sequence"/>
</dbReference>
<comment type="caution">
    <text evidence="2">The sequence shown here is derived from an EMBL/GenBank/DDBJ whole genome shotgun (WGS) entry which is preliminary data.</text>
</comment>
<dbReference type="InterPro" id="IPR041307">
    <property type="entry name" value="WcbI"/>
</dbReference>
<proteinExistence type="predicted"/>
<dbReference type="Pfam" id="PF18588">
    <property type="entry name" value="WcbI"/>
    <property type="match status" value="1"/>
</dbReference>
<evidence type="ECO:0000313" key="2">
    <source>
        <dbReference type="EMBL" id="MCH4810014.1"/>
    </source>
</evidence>